<comment type="caution">
    <text evidence="2">The sequence shown here is derived from an EMBL/GenBank/DDBJ whole genome shotgun (WGS) entry which is preliminary data.</text>
</comment>
<accession>A0AAD4L9K0</accession>
<feature type="compositionally biased region" description="Basic residues" evidence="1">
    <location>
        <begin position="133"/>
        <end position="143"/>
    </location>
</feature>
<sequence>VAEASTQQAFVDILDNDVIKPLRTLKVSQKHLVRKPQGYADYAENTILKLQRAYLKKYYPQQCVHSTDASQCPQDVPNRRFGGKVSTLFRSQREDSRDPEHMFQLGFGSSRASLGFGGDSNWVGRSHGIIRHLGHGSHRKQHRGTPSSSVSRLCKSSNEFLQNPDSGFYRTSFGASVKKRETDCTRYVGLDSTIHA</sequence>
<dbReference type="Proteomes" id="UP001201163">
    <property type="component" value="Unassembled WGS sequence"/>
</dbReference>
<feature type="region of interest" description="Disordered" evidence="1">
    <location>
        <begin position="133"/>
        <end position="153"/>
    </location>
</feature>
<organism evidence="2 3">
    <name type="scientific">Lactarius akahatsu</name>
    <dbReference type="NCBI Taxonomy" id="416441"/>
    <lineage>
        <taxon>Eukaryota</taxon>
        <taxon>Fungi</taxon>
        <taxon>Dikarya</taxon>
        <taxon>Basidiomycota</taxon>
        <taxon>Agaricomycotina</taxon>
        <taxon>Agaricomycetes</taxon>
        <taxon>Russulales</taxon>
        <taxon>Russulaceae</taxon>
        <taxon>Lactarius</taxon>
    </lineage>
</organism>
<dbReference type="EMBL" id="JAKELL010000074">
    <property type="protein sequence ID" value="KAH8984618.1"/>
    <property type="molecule type" value="Genomic_DNA"/>
</dbReference>
<feature type="non-terminal residue" evidence="2">
    <location>
        <position position="196"/>
    </location>
</feature>
<evidence type="ECO:0000256" key="1">
    <source>
        <dbReference type="SAM" id="MobiDB-lite"/>
    </source>
</evidence>
<dbReference type="AlphaFoldDB" id="A0AAD4L9K0"/>
<feature type="compositionally biased region" description="Polar residues" evidence="1">
    <location>
        <begin position="144"/>
        <end position="153"/>
    </location>
</feature>
<name>A0AAD4L9K0_9AGAM</name>
<keyword evidence="3" id="KW-1185">Reference proteome</keyword>
<protein>
    <submittedName>
        <fullName evidence="2">Uncharacterized protein</fullName>
    </submittedName>
</protein>
<proteinExistence type="predicted"/>
<evidence type="ECO:0000313" key="2">
    <source>
        <dbReference type="EMBL" id="KAH8984618.1"/>
    </source>
</evidence>
<evidence type="ECO:0000313" key="3">
    <source>
        <dbReference type="Proteomes" id="UP001201163"/>
    </source>
</evidence>
<gene>
    <name evidence="2" type="ORF">EDB92DRAFT_1886263</name>
</gene>
<reference evidence="2" key="1">
    <citation type="submission" date="2022-01" db="EMBL/GenBank/DDBJ databases">
        <title>Comparative genomics reveals a dynamic genome evolution in the ectomycorrhizal milk-cap (Lactarius) mushrooms.</title>
        <authorList>
            <consortium name="DOE Joint Genome Institute"/>
            <person name="Lebreton A."/>
            <person name="Tang N."/>
            <person name="Kuo A."/>
            <person name="LaButti K."/>
            <person name="Drula E."/>
            <person name="Barry K."/>
            <person name="Clum A."/>
            <person name="Lipzen A."/>
            <person name="Mousain D."/>
            <person name="Ng V."/>
            <person name="Wang R."/>
            <person name="Wang X."/>
            <person name="Dai Y."/>
            <person name="Henrissat B."/>
            <person name="Grigoriev I.V."/>
            <person name="Guerin-Laguette A."/>
            <person name="Yu F."/>
            <person name="Martin F.M."/>
        </authorList>
    </citation>
    <scope>NUCLEOTIDE SEQUENCE</scope>
    <source>
        <strain evidence="2">QP</strain>
    </source>
</reference>